<dbReference type="InterPro" id="IPR004193">
    <property type="entry name" value="Glyco_hydro_13_N"/>
</dbReference>
<dbReference type="SUPFAM" id="SSF51445">
    <property type="entry name" value="(Trans)glycosidases"/>
    <property type="match status" value="1"/>
</dbReference>
<dbReference type="InterPro" id="IPR006047">
    <property type="entry name" value="GH13_cat_dom"/>
</dbReference>
<keyword evidence="6 10" id="KW-0328">Glycosyltransferase</keyword>
<dbReference type="InterPro" id="IPR014756">
    <property type="entry name" value="Ig_E-set"/>
</dbReference>
<dbReference type="PIRSF" id="PIRSF000463">
    <property type="entry name" value="GlgB"/>
    <property type="match status" value="1"/>
</dbReference>
<feature type="active site" description="Nucleophile" evidence="10 11">
    <location>
        <position position="306"/>
    </location>
</feature>
<protein>
    <recommendedName>
        <fullName evidence="10">1,4-alpha-glucan branching enzyme GlgB</fullName>
        <ecNumber evidence="10">2.4.1.18</ecNumber>
    </recommendedName>
    <alternativeName>
        <fullName evidence="10">1,4-alpha-D-glucan:1,4-alpha-D-glucan 6-glucosyl-transferase</fullName>
    </alternativeName>
    <alternativeName>
        <fullName evidence="10">Alpha-(1-&gt;4)-glucan branching enzyme</fullName>
    </alternativeName>
    <alternativeName>
        <fullName evidence="10">Glycogen branching enzyme</fullName>
        <shortName evidence="10">BE</shortName>
    </alternativeName>
</protein>
<dbReference type="Pfam" id="PF00128">
    <property type="entry name" value="Alpha-amylase"/>
    <property type="match status" value="1"/>
</dbReference>
<dbReference type="NCBIfam" id="NF008967">
    <property type="entry name" value="PRK12313.1"/>
    <property type="match status" value="1"/>
</dbReference>
<dbReference type="EMBL" id="CP002736">
    <property type="protein sequence ID" value="AEF93823.1"/>
    <property type="molecule type" value="Genomic_DNA"/>
</dbReference>
<gene>
    <name evidence="10" type="primary">glgB</name>
    <name evidence="13" type="ordered locus">Desca_0947</name>
</gene>
<dbReference type="Pfam" id="PF02806">
    <property type="entry name" value="Alpha-amylase_C"/>
    <property type="match status" value="1"/>
</dbReference>
<dbReference type="Gene3D" id="2.60.40.1180">
    <property type="entry name" value="Golgi alpha-mannosidase II"/>
    <property type="match status" value="1"/>
</dbReference>
<dbReference type="CDD" id="cd11322">
    <property type="entry name" value="AmyAc_Glg_BE"/>
    <property type="match status" value="1"/>
</dbReference>
<comment type="similarity">
    <text evidence="4 10">Belongs to the glycosyl hydrolase 13 family. GlgB subfamily.</text>
</comment>
<accession>F6B9X5</accession>
<dbReference type="Gene3D" id="2.60.40.10">
    <property type="entry name" value="Immunoglobulins"/>
    <property type="match status" value="1"/>
</dbReference>
<feature type="domain" description="Glycosyl hydrolase family 13 catalytic" evidence="12">
    <location>
        <begin position="150"/>
        <end position="509"/>
    </location>
</feature>
<keyword evidence="7 10" id="KW-0808">Transferase</keyword>
<dbReference type="PANTHER" id="PTHR43651:SF3">
    <property type="entry name" value="1,4-ALPHA-GLUCAN-BRANCHING ENZYME"/>
    <property type="match status" value="1"/>
</dbReference>
<keyword evidence="8 10" id="KW-0320">Glycogen biosynthesis</keyword>
<comment type="subunit">
    <text evidence="10">Monomer.</text>
</comment>
<dbReference type="Gene3D" id="3.20.20.80">
    <property type="entry name" value="Glycosidases"/>
    <property type="match status" value="1"/>
</dbReference>
<comment type="pathway">
    <text evidence="3 10">Glycan biosynthesis; glycogen biosynthesis.</text>
</comment>
<evidence type="ECO:0000256" key="2">
    <source>
        <dbReference type="ARBA" id="ARBA00002953"/>
    </source>
</evidence>
<evidence type="ECO:0000256" key="9">
    <source>
        <dbReference type="ARBA" id="ARBA00023277"/>
    </source>
</evidence>
<dbReference type="HAMAP" id="MF_00685">
    <property type="entry name" value="GlgB"/>
    <property type="match status" value="1"/>
</dbReference>
<evidence type="ECO:0000256" key="10">
    <source>
        <dbReference type="HAMAP-Rule" id="MF_00685"/>
    </source>
</evidence>
<dbReference type="InterPro" id="IPR044143">
    <property type="entry name" value="GlgB_N_E_set_prok"/>
</dbReference>
<proteinExistence type="inferred from homology"/>
<dbReference type="FunFam" id="2.60.40.10:FF:000169">
    <property type="entry name" value="1,4-alpha-glucan branching enzyme GlgB"/>
    <property type="match status" value="1"/>
</dbReference>
<dbReference type="GO" id="GO:0043169">
    <property type="term" value="F:cation binding"/>
    <property type="evidence" value="ECO:0007669"/>
    <property type="project" value="InterPro"/>
</dbReference>
<dbReference type="FunFam" id="2.60.40.1180:FF:000002">
    <property type="entry name" value="1,4-alpha-glucan branching enzyme GlgB"/>
    <property type="match status" value="1"/>
</dbReference>
<evidence type="ECO:0000256" key="1">
    <source>
        <dbReference type="ARBA" id="ARBA00000826"/>
    </source>
</evidence>
<dbReference type="CDD" id="cd02855">
    <property type="entry name" value="E_set_GBE_prok_N"/>
    <property type="match status" value="1"/>
</dbReference>
<dbReference type="NCBIfam" id="NF003811">
    <property type="entry name" value="PRK05402.1"/>
    <property type="match status" value="1"/>
</dbReference>
<reference evidence="13 14" key="1">
    <citation type="submission" date="2011-05" db="EMBL/GenBank/DDBJ databases">
        <title>Complete sequence of Desulfotomaculum carboxydivorans CO-1-SRB.</title>
        <authorList>
            <consortium name="US DOE Joint Genome Institute"/>
            <person name="Lucas S."/>
            <person name="Han J."/>
            <person name="Lapidus A."/>
            <person name="Cheng J.-F."/>
            <person name="Goodwin L."/>
            <person name="Pitluck S."/>
            <person name="Peters L."/>
            <person name="Mikhailova N."/>
            <person name="Lu M."/>
            <person name="Han C."/>
            <person name="Tapia R."/>
            <person name="Land M."/>
            <person name="Hauser L."/>
            <person name="Kyrpides N."/>
            <person name="Ivanova N."/>
            <person name="Pagani I."/>
            <person name="Stams A."/>
            <person name="Plugge C."/>
            <person name="Muyzer G."/>
            <person name="Kuever J."/>
            <person name="Parshina S."/>
            <person name="Ivanova A."/>
            <person name="Nazina T."/>
            <person name="Woyke T."/>
        </authorList>
    </citation>
    <scope>NUCLEOTIDE SEQUENCE [LARGE SCALE GENOMIC DNA]</scope>
    <source>
        <strain evidence="14">DSM 14880 / VKM B-2319 / CO-1-SRB</strain>
    </source>
</reference>
<evidence type="ECO:0000256" key="7">
    <source>
        <dbReference type="ARBA" id="ARBA00022679"/>
    </source>
</evidence>
<evidence type="ECO:0000259" key="12">
    <source>
        <dbReference type="SMART" id="SM00642"/>
    </source>
</evidence>
<dbReference type="SMART" id="SM00642">
    <property type="entry name" value="Aamy"/>
    <property type="match status" value="1"/>
</dbReference>
<dbReference type="FunFam" id="3.20.20.80:FF:000003">
    <property type="entry name" value="1,4-alpha-glucan branching enzyme GlgB"/>
    <property type="match status" value="1"/>
</dbReference>
<dbReference type="eggNOG" id="COG0296">
    <property type="taxonomic scope" value="Bacteria"/>
</dbReference>
<dbReference type="InterPro" id="IPR017853">
    <property type="entry name" value="GH"/>
</dbReference>
<comment type="function">
    <text evidence="2 10">Catalyzes the formation of the alpha-1,6-glucosidic linkages in glycogen by scission of a 1,4-alpha-linked oligosaccharide from growing alpha-1,4-glucan chains and the subsequent attachment of the oligosaccharide to the alpha-1,6 position.</text>
</comment>
<dbReference type="HOGENOM" id="CLU_004245_3_2_9"/>
<sequence>MICSVPTDYDLYLFHEGSHHHSYRVFGAHPVNQDGVSGVRFSVWAPNAREVRVVGDFNRWQGQNHVMTKDQGVWTIFVPGLSEGDIYKYEIHSPTGEVLLKADPYGFAAEARPATASRIACLDSYNWGDAGWQQQKKLRSSYDRPLLIYEVHLGSWRRKDGQFCSYRDLAHELVDYLVDMGYTHVEIMPLMEHPFDGSWGYQITGYYAVTSRYGSPRDFMYFVDQCHQKGIGVILDWVPGHFCKDAHGLRQFDGTPLYESAECLRAENSQWGTLNFDFSKPEVVSYLISNAIFWLDVYHVDGLRVDAVAQMLYLDYGKQGGQWLPNQYGGRENLAAVDFMQRLNRAVFKYFPQALMIAEESTQWPLVTRPTYVGGLGYNYKWNMGWMNDILRYMAMDPVHRKWAHNQLTFSFMYTFSENFILPLSHDEVVHGKKSLLDKMPGDYWQKFANLRALYGYMMAHPGKKLLFMGGEFGQFIEWQYDQSLDWHLLDYDMHRKLHRYTKDLNHFYRQQPALWEHDHDEQGFSWIDPHDYSQSVITFMRKAKSSADFLIVVCNFTPVLRQGYRIGVPQLGSYTEVFNSDGELYGGSGQSNDTMQAGELPWHNQPYSLEIKLPPLATIFIKPKETTVAGS</sequence>
<dbReference type="InterPro" id="IPR006048">
    <property type="entry name" value="A-amylase/branching_C"/>
</dbReference>
<dbReference type="InterPro" id="IPR013780">
    <property type="entry name" value="Glyco_hydro_b"/>
</dbReference>
<dbReference type="GO" id="GO:0004553">
    <property type="term" value="F:hydrolase activity, hydrolyzing O-glycosyl compounds"/>
    <property type="evidence" value="ECO:0007669"/>
    <property type="project" value="InterPro"/>
</dbReference>
<organism evidence="13 14">
    <name type="scientific">Desulfotomaculum nigrificans (strain DSM 14880 / VKM B-2319 / CO-1-SRB)</name>
    <name type="common">Desulfotomaculum carboxydivorans</name>
    <dbReference type="NCBI Taxonomy" id="868595"/>
    <lineage>
        <taxon>Bacteria</taxon>
        <taxon>Bacillati</taxon>
        <taxon>Bacillota</taxon>
        <taxon>Clostridia</taxon>
        <taxon>Eubacteriales</taxon>
        <taxon>Desulfotomaculaceae</taxon>
        <taxon>Desulfotomaculum</taxon>
    </lineage>
</organism>
<dbReference type="GO" id="GO:0005978">
    <property type="term" value="P:glycogen biosynthetic process"/>
    <property type="evidence" value="ECO:0007669"/>
    <property type="project" value="UniProtKB-UniRule"/>
</dbReference>
<evidence type="ECO:0000313" key="13">
    <source>
        <dbReference type="EMBL" id="AEF93823.1"/>
    </source>
</evidence>
<dbReference type="AlphaFoldDB" id="F6B9X5"/>
<keyword evidence="5 10" id="KW-0321">Glycogen metabolism</keyword>
<dbReference type="InterPro" id="IPR006407">
    <property type="entry name" value="GlgB"/>
</dbReference>
<dbReference type="SUPFAM" id="SSF81296">
    <property type="entry name" value="E set domains"/>
    <property type="match status" value="1"/>
</dbReference>
<dbReference type="Pfam" id="PF02922">
    <property type="entry name" value="CBM_48"/>
    <property type="match status" value="1"/>
</dbReference>
<feature type="active site" description="Proton donor" evidence="10 11">
    <location>
        <position position="359"/>
    </location>
</feature>
<dbReference type="PANTHER" id="PTHR43651">
    <property type="entry name" value="1,4-ALPHA-GLUCAN-BRANCHING ENZYME"/>
    <property type="match status" value="1"/>
</dbReference>
<keyword evidence="14" id="KW-1185">Reference proteome</keyword>
<dbReference type="STRING" id="868595.Desca_0947"/>
<dbReference type="Proteomes" id="UP000009226">
    <property type="component" value="Chromosome"/>
</dbReference>
<dbReference type="InterPro" id="IPR013783">
    <property type="entry name" value="Ig-like_fold"/>
</dbReference>
<dbReference type="SUPFAM" id="SSF51011">
    <property type="entry name" value="Glycosyl hydrolase domain"/>
    <property type="match status" value="1"/>
</dbReference>
<dbReference type="NCBIfam" id="TIGR01515">
    <property type="entry name" value="branching_enzym"/>
    <property type="match status" value="1"/>
</dbReference>
<evidence type="ECO:0000256" key="5">
    <source>
        <dbReference type="ARBA" id="ARBA00022600"/>
    </source>
</evidence>
<dbReference type="RefSeq" id="WP_013809936.1">
    <property type="nucleotide sequence ID" value="NC_015565.1"/>
</dbReference>
<name>F6B9X5_DESCC</name>
<dbReference type="GO" id="GO:0003844">
    <property type="term" value="F:1,4-alpha-glucan branching enzyme activity"/>
    <property type="evidence" value="ECO:0007669"/>
    <property type="project" value="UniProtKB-UniRule"/>
</dbReference>
<comment type="catalytic activity">
    <reaction evidence="1 10">
        <text>Transfers a segment of a (1-&gt;4)-alpha-D-glucan chain to a primary hydroxy group in a similar glucan chain.</text>
        <dbReference type="EC" id="2.4.1.18"/>
    </reaction>
</comment>
<evidence type="ECO:0000256" key="8">
    <source>
        <dbReference type="ARBA" id="ARBA00023056"/>
    </source>
</evidence>
<dbReference type="GO" id="GO:0005829">
    <property type="term" value="C:cytosol"/>
    <property type="evidence" value="ECO:0007669"/>
    <property type="project" value="TreeGrafter"/>
</dbReference>
<evidence type="ECO:0000313" key="14">
    <source>
        <dbReference type="Proteomes" id="UP000009226"/>
    </source>
</evidence>
<evidence type="ECO:0000256" key="11">
    <source>
        <dbReference type="PIRSR" id="PIRSR000463-1"/>
    </source>
</evidence>
<keyword evidence="9 10" id="KW-0119">Carbohydrate metabolism</keyword>
<dbReference type="InterPro" id="IPR037439">
    <property type="entry name" value="Branching_enzy"/>
</dbReference>
<evidence type="ECO:0000256" key="3">
    <source>
        <dbReference type="ARBA" id="ARBA00004964"/>
    </source>
</evidence>
<dbReference type="EC" id="2.4.1.18" evidence="10"/>
<evidence type="ECO:0000256" key="6">
    <source>
        <dbReference type="ARBA" id="ARBA00022676"/>
    </source>
</evidence>
<dbReference type="UniPathway" id="UPA00164"/>
<evidence type="ECO:0000256" key="4">
    <source>
        <dbReference type="ARBA" id="ARBA00009000"/>
    </source>
</evidence>
<dbReference type="KEGG" id="dca:Desca_0947"/>